<organism evidence="10 11">
    <name type="scientific">Alistipes intestinihominis</name>
    <dbReference type="NCBI Taxonomy" id="3133172"/>
    <lineage>
        <taxon>Bacteria</taxon>
        <taxon>Pseudomonadati</taxon>
        <taxon>Bacteroidota</taxon>
        <taxon>Bacteroidia</taxon>
        <taxon>Bacteroidales</taxon>
        <taxon>Rikenellaceae</taxon>
        <taxon>Alistipes</taxon>
    </lineage>
</organism>
<evidence type="ECO:0000256" key="6">
    <source>
        <dbReference type="ARBA" id="ARBA00022989"/>
    </source>
</evidence>
<comment type="caution">
    <text evidence="10">The sequence shown here is derived from an EMBL/GenBank/DDBJ whole genome shotgun (WGS) entry which is preliminary data.</text>
</comment>
<comment type="similarity">
    <text evidence="2">Belongs to the major facilitator superfamily. Bcr/CmlA family.</text>
</comment>
<evidence type="ECO:0000256" key="3">
    <source>
        <dbReference type="ARBA" id="ARBA00022448"/>
    </source>
</evidence>
<keyword evidence="3" id="KW-0813">Transport</keyword>
<keyword evidence="6 8" id="KW-1133">Transmembrane helix</keyword>
<feature type="transmembrane region" description="Helical" evidence="8">
    <location>
        <begin position="243"/>
        <end position="263"/>
    </location>
</feature>
<evidence type="ECO:0000256" key="7">
    <source>
        <dbReference type="ARBA" id="ARBA00023136"/>
    </source>
</evidence>
<feature type="transmembrane region" description="Helical" evidence="8">
    <location>
        <begin position="299"/>
        <end position="324"/>
    </location>
</feature>
<dbReference type="Gene3D" id="1.20.1720.10">
    <property type="entry name" value="Multidrug resistance protein D"/>
    <property type="match status" value="1"/>
</dbReference>
<keyword evidence="4" id="KW-1003">Cell membrane</keyword>
<proteinExistence type="inferred from homology"/>
<dbReference type="PROSITE" id="PS50850">
    <property type="entry name" value="MFS"/>
    <property type="match status" value="1"/>
</dbReference>
<feature type="transmembrane region" description="Helical" evidence="8">
    <location>
        <begin position="275"/>
        <end position="293"/>
    </location>
</feature>
<dbReference type="RefSeq" id="WP_276762406.1">
    <property type="nucleotide sequence ID" value="NZ_JBBMFL010000003.1"/>
</dbReference>
<accession>A0ABV1GUB3</accession>
<feature type="transmembrane region" description="Helical" evidence="8">
    <location>
        <begin position="218"/>
        <end position="237"/>
    </location>
</feature>
<feature type="transmembrane region" description="Helical" evidence="8">
    <location>
        <begin position="97"/>
        <end position="118"/>
    </location>
</feature>
<feature type="transmembrane region" description="Helical" evidence="8">
    <location>
        <begin position="31"/>
        <end position="60"/>
    </location>
</feature>
<dbReference type="InterPro" id="IPR020846">
    <property type="entry name" value="MFS_dom"/>
</dbReference>
<feature type="transmembrane region" description="Helical" evidence="8">
    <location>
        <begin position="357"/>
        <end position="378"/>
    </location>
</feature>
<keyword evidence="11" id="KW-1185">Reference proteome</keyword>
<feature type="domain" description="Major facilitator superfamily (MFS) profile" evidence="9">
    <location>
        <begin position="1"/>
        <end position="389"/>
    </location>
</feature>
<name>A0ABV1GUB3_9BACT</name>
<dbReference type="PANTHER" id="PTHR23502">
    <property type="entry name" value="MAJOR FACILITATOR SUPERFAMILY"/>
    <property type="match status" value="1"/>
</dbReference>
<evidence type="ECO:0000256" key="5">
    <source>
        <dbReference type="ARBA" id="ARBA00022692"/>
    </source>
</evidence>
<evidence type="ECO:0000256" key="1">
    <source>
        <dbReference type="ARBA" id="ARBA00004651"/>
    </source>
</evidence>
<feature type="transmembrane region" description="Helical" evidence="8">
    <location>
        <begin position="331"/>
        <end position="351"/>
    </location>
</feature>
<gene>
    <name evidence="10" type="ORF">WMO46_03360</name>
</gene>
<reference evidence="10 11" key="1">
    <citation type="submission" date="2024-03" db="EMBL/GenBank/DDBJ databases">
        <title>Human intestinal bacterial collection.</title>
        <authorList>
            <person name="Pauvert C."/>
            <person name="Hitch T.C.A."/>
            <person name="Clavel T."/>
        </authorList>
    </citation>
    <scope>NUCLEOTIDE SEQUENCE [LARGE SCALE GENOMIC DNA]</scope>
    <source>
        <strain evidence="10 11">CLA-KB-H122</strain>
    </source>
</reference>
<dbReference type="Pfam" id="PF07690">
    <property type="entry name" value="MFS_1"/>
    <property type="match status" value="1"/>
</dbReference>
<comment type="subcellular location">
    <subcellularLocation>
        <location evidence="1">Cell membrane</location>
        <topology evidence="1">Multi-pass membrane protein</topology>
    </subcellularLocation>
</comment>
<keyword evidence="5 8" id="KW-0812">Transmembrane</keyword>
<dbReference type="Proteomes" id="UP001460202">
    <property type="component" value="Unassembled WGS sequence"/>
</dbReference>
<dbReference type="InterPro" id="IPR011701">
    <property type="entry name" value="MFS"/>
</dbReference>
<protein>
    <submittedName>
        <fullName evidence="10">Multidrug effflux MFS transporter</fullName>
    </submittedName>
</protein>
<dbReference type="InterPro" id="IPR004812">
    <property type="entry name" value="Efflux_drug-R_Bcr/CmlA"/>
</dbReference>
<feature type="transmembrane region" description="Helical" evidence="8">
    <location>
        <begin position="7"/>
        <end position="25"/>
    </location>
</feature>
<sequence length="389" mass="41784">MNKKRLVFILGNLTAFGPFITDFYLPCLPELTAYFGGSASLIQLSLTAGMLGLAAGQLLVGPVTDKYGRRRPLLWCLLLFVLATAGCMLSTRISAFILFRLLQGLTGAAGLVISKAIIADSFTGQDVARYFAVLAAVQGVAPIVAPVVGGVAFSLTSWQGTFAVLGIWALGLLAVCRRMPESLAEKDRLQMPVWKTFRCYVPVVTNGKYLVMNLLQSFSAAALIAYISASPFIFQQHFGLTPLQYSICFAGNALGLVVGSSVVMKIRRLASATPWCSVGLFVTGLLMSVALWLEWPFVLFELVLVPMLFCVGMITPVGITLALNSVTEHRGIASALLGALPFLFGGIVAPLTGLGDMIRSMTTLVLLCSVICLGLYLCSRRWDYSAPEN</sequence>
<dbReference type="SUPFAM" id="SSF103473">
    <property type="entry name" value="MFS general substrate transporter"/>
    <property type="match status" value="1"/>
</dbReference>
<dbReference type="PANTHER" id="PTHR23502:SF132">
    <property type="entry name" value="POLYAMINE TRANSPORTER 2-RELATED"/>
    <property type="match status" value="1"/>
</dbReference>
<evidence type="ECO:0000256" key="2">
    <source>
        <dbReference type="ARBA" id="ARBA00006236"/>
    </source>
</evidence>
<evidence type="ECO:0000259" key="9">
    <source>
        <dbReference type="PROSITE" id="PS50850"/>
    </source>
</evidence>
<dbReference type="EMBL" id="JBBMFL010000003">
    <property type="protein sequence ID" value="MEQ2543989.1"/>
    <property type="molecule type" value="Genomic_DNA"/>
</dbReference>
<evidence type="ECO:0000256" key="4">
    <source>
        <dbReference type="ARBA" id="ARBA00022475"/>
    </source>
</evidence>
<evidence type="ECO:0000313" key="11">
    <source>
        <dbReference type="Proteomes" id="UP001460202"/>
    </source>
</evidence>
<dbReference type="CDD" id="cd17320">
    <property type="entry name" value="MFS_MdfA_MDR_like"/>
    <property type="match status" value="1"/>
</dbReference>
<feature type="transmembrane region" description="Helical" evidence="8">
    <location>
        <begin position="130"/>
        <end position="152"/>
    </location>
</feature>
<keyword evidence="7 8" id="KW-0472">Membrane</keyword>
<dbReference type="InterPro" id="IPR036259">
    <property type="entry name" value="MFS_trans_sf"/>
</dbReference>
<feature type="transmembrane region" description="Helical" evidence="8">
    <location>
        <begin position="158"/>
        <end position="176"/>
    </location>
</feature>
<evidence type="ECO:0000256" key="8">
    <source>
        <dbReference type="SAM" id="Phobius"/>
    </source>
</evidence>
<evidence type="ECO:0000313" key="10">
    <source>
        <dbReference type="EMBL" id="MEQ2543989.1"/>
    </source>
</evidence>
<dbReference type="NCBIfam" id="TIGR00710">
    <property type="entry name" value="efflux_Bcr_CflA"/>
    <property type="match status" value="1"/>
</dbReference>
<feature type="transmembrane region" description="Helical" evidence="8">
    <location>
        <begin position="72"/>
        <end position="91"/>
    </location>
</feature>